<dbReference type="OrthoDB" id="9763616at2"/>
<sequence length="550" mass="62300">MRYHLEFNEDSSRNETAFEETRMTTRLNTLLIFVALSGHAFAQHDPGRNAVRLLAEDQFDEAIELVGKEPRKQNSPISESDRCFVLAMIACRQGDLDEAFDLVQQAINQGLPMERLLAGPREFLEPLASHPPYIEWIASKKKRLLHGPMLGSITDTSAKFWVRTADELNVDVVVQTVSETKEFKGTGQTSKASDFTTTISVSGLSPDTQYQYEVLIDGQNVCPSAKFRTFPQQGNPCRVKIAFGGGAGFTPQYESMWKTLKSRDVNAMLLLGDNVYVDDPTHSGTWHYCYYRRQSQPDWRRLVASVGVFSIYDDHDFAENDCVPGPHVEKPEWKREVWNTFTQNWVNPAYGNGVEQPGCWYDFYIGDIHFIMLDGRYYRDLKGGSMLGPVQKKWLQETLKSSTGKFKVLASPVPFSPGVKPGSKDTWDGFPSERESIFAFIEEHQINGVILMAADRHRSDMRRIPRPNGYALYEVMSSRLTNVHTHNLLQDAKGSEFIIGYNDQCSFGQMEFDTTSEDPFVAFTIVNIDNQPIESRTLKLSELTCPISSP</sequence>
<gene>
    <name evidence="3" type="primary">phoD</name>
    <name evidence="3" type="ORF">CA13_59130</name>
</gene>
<accession>A0A5C5ZBA2</accession>
<dbReference type="InterPro" id="IPR056702">
    <property type="entry name" value="DUF7800"/>
</dbReference>
<evidence type="ECO:0000313" key="4">
    <source>
        <dbReference type="Proteomes" id="UP000315010"/>
    </source>
</evidence>
<dbReference type="InterPro" id="IPR018946">
    <property type="entry name" value="PhoD-like_MPP"/>
</dbReference>
<dbReference type="AlphaFoldDB" id="A0A5C5ZBA2"/>
<comment type="caution">
    <text evidence="3">The sequence shown here is derived from an EMBL/GenBank/DDBJ whole genome shotgun (WGS) entry which is preliminary data.</text>
</comment>
<reference evidence="3 4" key="1">
    <citation type="submission" date="2019-02" db="EMBL/GenBank/DDBJ databases">
        <title>Deep-cultivation of Planctomycetes and their phenomic and genomic characterization uncovers novel biology.</title>
        <authorList>
            <person name="Wiegand S."/>
            <person name="Jogler M."/>
            <person name="Boedeker C."/>
            <person name="Pinto D."/>
            <person name="Vollmers J."/>
            <person name="Rivas-Marin E."/>
            <person name="Kohn T."/>
            <person name="Peeters S.H."/>
            <person name="Heuer A."/>
            <person name="Rast P."/>
            <person name="Oberbeckmann S."/>
            <person name="Bunk B."/>
            <person name="Jeske O."/>
            <person name="Meyerdierks A."/>
            <person name="Storesund J.E."/>
            <person name="Kallscheuer N."/>
            <person name="Luecker S."/>
            <person name="Lage O.M."/>
            <person name="Pohl T."/>
            <person name="Merkel B.J."/>
            <person name="Hornburger P."/>
            <person name="Mueller R.-W."/>
            <person name="Bruemmer F."/>
            <person name="Labrenz M."/>
            <person name="Spormann A.M."/>
            <person name="Op Den Camp H."/>
            <person name="Overmann J."/>
            <person name="Amann R."/>
            <person name="Jetten M.S.M."/>
            <person name="Mascher T."/>
            <person name="Medema M.H."/>
            <person name="Devos D.P."/>
            <person name="Kaster A.-K."/>
            <person name="Ovreas L."/>
            <person name="Rohde M."/>
            <person name="Galperin M.Y."/>
            <person name="Jogler C."/>
        </authorList>
    </citation>
    <scope>NUCLEOTIDE SEQUENCE [LARGE SCALE GENOMIC DNA]</scope>
    <source>
        <strain evidence="3 4">CA13</strain>
    </source>
</reference>
<dbReference type="PANTHER" id="PTHR33987">
    <property type="entry name" value="CALCINEURIN-LIKE METALLO-PHOSPHOESTERASE SUPERFAMILY PROTEIN"/>
    <property type="match status" value="1"/>
</dbReference>
<dbReference type="Gene3D" id="2.60.40.380">
    <property type="entry name" value="Purple acid phosphatase-like, N-terminal"/>
    <property type="match status" value="1"/>
</dbReference>
<keyword evidence="3" id="KW-0378">Hydrolase</keyword>
<feature type="domain" description="PhoD-like phosphatase metallophosphatase" evidence="1">
    <location>
        <begin position="246"/>
        <end position="507"/>
    </location>
</feature>
<feature type="domain" description="DUF7800" evidence="2">
    <location>
        <begin position="142"/>
        <end position="232"/>
    </location>
</feature>
<protein>
    <submittedName>
        <fullName evidence="3">Alkaline phosphatase D</fullName>
        <ecNumber evidence="3">3.1.3.1</ecNumber>
    </submittedName>
</protein>
<evidence type="ECO:0000313" key="3">
    <source>
        <dbReference type="EMBL" id="TWT84435.1"/>
    </source>
</evidence>
<dbReference type="Gene3D" id="3.60.21.70">
    <property type="entry name" value="PhoD-like phosphatase"/>
    <property type="match status" value="1"/>
</dbReference>
<dbReference type="InterPro" id="IPR029052">
    <property type="entry name" value="Metallo-depent_PP-like"/>
</dbReference>
<dbReference type="Pfam" id="PF09423">
    <property type="entry name" value="PhoD"/>
    <property type="match status" value="1"/>
</dbReference>
<organism evidence="3 4">
    <name type="scientific">Novipirellula herctigrandis</name>
    <dbReference type="NCBI Taxonomy" id="2527986"/>
    <lineage>
        <taxon>Bacteria</taxon>
        <taxon>Pseudomonadati</taxon>
        <taxon>Planctomycetota</taxon>
        <taxon>Planctomycetia</taxon>
        <taxon>Pirellulales</taxon>
        <taxon>Pirellulaceae</taxon>
        <taxon>Novipirellula</taxon>
    </lineage>
</organism>
<dbReference type="SUPFAM" id="SSF56300">
    <property type="entry name" value="Metallo-dependent phosphatases"/>
    <property type="match status" value="1"/>
</dbReference>
<dbReference type="PANTHER" id="PTHR33987:SF1">
    <property type="entry name" value="CALCINEURIN-LIKE METALLO-PHOSPHOESTERASE SUPERFAMILY PROTEIN"/>
    <property type="match status" value="1"/>
</dbReference>
<dbReference type="EMBL" id="SJPJ01000001">
    <property type="protein sequence ID" value="TWT84435.1"/>
    <property type="molecule type" value="Genomic_DNA"/>
</dbReference>
<name>A0A5C5ZBA2_9BACT</name>
<dbReference type="GO" id="GO:0004035">
    <property type="term" value="F:alkaline phosphatase activity"/>
    <property type="evidence" value="ECO:0007669"/>
    <property type="project" value="UniProtKB-EC"/>
</dbReference>
<dbReference type="Proteomes" id="UP000315010">
    <property type="component" value="Unassembled WGS sequence"/>
</dbReference>
<dbReference type="Pfam" id="PF25077">
    <property type="entry name" value="DUF7800"/>
    <property type="match status" value="1"/>
</dbReference>
<dbReference type="CDD" id="cd07389">
    <property type="entry name" value="MPP_PhoD"/>
    <property type="match status" value="1"/>
</dbReference>
<proteinExistence type="predicted"/>
<evidence type="ECO:0000259" key="2">
    <source>
        <dbReference type="Pfam" id="PF25077"/>
    </source>
</evidence>
<evidence type="ECO:0000259" key="1">
    <source>
        <dbReference type="Pfam" id="PF09423"/>
    </source>
</evidence>
<dbReference type="EC" id="3.1.3.1" evidence="3"/>
<keyword evidence="4" id="KW-1185">Reference proteome</keyword>
<dbReference type="InterPro" id="IPR038607">
    <property type="entry name" value="PhoD-like_sf"/>
</dbReference>